<dbReference type="Gene3D" id="2.60.40.4150">
    <property type="entry name" value="Type VI secretion system, lipoprotein SciN"/>
    <property type="match status" value="1"/>
</dbReference>
<evidence type="ECO:0000313" key="2">
    <source>
        <dbReference type="EMBL" id="ASV99253.1"/>
    </source>
</evidence>
<evidence type="ECO:0000256" key="1">
    <source>
        <dbReference type="SAM" id="SignalP"/>
    </source>
</evidence>
<dbReference type="OrthoDB" id="5471061at2"/>
<accession>A0A248VJP6</accession>
<dbReference type="AlphaFoldDB" id="A0A248VJP6"/>
<proteinExistence type="predicted"/>
<dbReference type="PROSITE" id="PS51257">
    <property type="entry name" value="PROKAR_LIPOPROTEIN"/>
    <property type="match status" value="1"/>
</dbReference>
<protein>
    <submittedName>
        <fullName evidence="2">Type VI secretion system-associated lipoprotein</fullName>
    </submittedName>
</protein>
<name>A0A248VJP6_9BURK</name>
<sequence length="170" mass="18520">MRLFTHVIALALAFVFACALSACASGETKTDKAALKLDLSVVASAGVNPDDQKRAAPIVIRVYELKTDGAFTSADFFSLQDKDKTVLADDLVTRAQFQLRPGESKTIRTRADPATTVVGVLAAYRDLPNSVWRAVYPLPAAPRAVWYRASPELKLTIDLEPNAIRITETK</sequence>
<dbReference type="Proteomes" id="UP000215158">
    <property type="component" value="Chromosome 1"/>
</dbReference>
<dbReference type="PANTHER" id="PTHR37625:SF4">
    <property type="entry name" value="OUTER MEMBRANE LIPOPROTEIN"/>
    <property type="match status" value="1"/>
</dbReference>
<dbReference type="Pfam" id="PF12790">
    <property type="entry name" value="T6SS-SciN"/>
    <property type="match status" value="1"/>
</dbReference>
<dbReference type="RefSeq" id="WP_095419270.1">
    <property type="nucleotide sequence ID" value="NZ_CP022989.1"/>
</dbReference>
<dbReference type="InterPro" id="IPR017734">
    <property type="entry name" value="T6SS_SciN"/>
</dbReference>
<dbReference type="NCBIfam" id="TIGR03352">
    <property type="entry name" value="VI_chp_3"/>
    <property type="match status" value="1"/>
</dbReference>
<dbReference type="InterPro" id="IPR038706">
    <property type="entry name" value="Type_VI_SciN-like_sf"/>
</dbReference>
<evidence type="ECO:0000313" key="3">
    <source>
        <dbReference type="Proteomes" id="UP000215158"/>
    </source>
</evidence>
<dbReference type="KEGG" id="parb:CJU94_14485"/>
<dbReference type="EMBL" id="CP022989">
    <property type="protein sequence ID" value="ASV99253.1"/>
    <property type="molecule type" value="Genomic_DNA"/>
</dbReference>
<feature type="signal peptide" evidence="1">
    <location>
        <begin position="1"/>
        <end position="24"/>
    </location>
</feature>
<reference evidence="2 3" key="1">
    <citation type="submission" date="2017-08" db="EMBL/GenBank/DDBJ databases">
        <title>Identification and genetic characteristics of simultaneous BTEX- and naphthalene-degrading Paraburkholderia sp. BN5 isolated from petroleum-contaminated soil.</title>
        <authorList>
            <person name="Lee Y."/>
            <person name="Jeon C.O."/>
        </authorList>
    </citation>
    <scope>NUCLEOTIDE SEQUENCE [LARGE SCALE GENOMIC DNA]</scope>
    <source>
        <strain evidence="2 3">BN5</strain>
    </source>
</reference>
<dbReference type="PANTHER" id="PTHR37625">
    <property type="entry name" value="OUTER MEMBRANE LIPOPROTEIN-RELATED"/>
    <property type="match status" value="1"/>
</dbReference>
<keyword evidence="3" id="KW-1185">Reference proteome</keyword>
<organism evidence="2 3">
    <name type="scientific">Paraburkholderia aromaticivorans</name>
    <dbReference type="NCBI Taxonomy" id="2026199"/>
    <lineage>
        <taxon>Bacteria</taxon>
        <taxon>Pseudomonadati</taxon>
        <taxon>Pseudomonadota</taxon>
        <taxon>Betaproteobacteria</taxon>
        <taxon>Burkholderiales</taxon>
        <taxon>Burkholderiaceae</taxon>
        <taxon>Paraburkholderia</taxon>
    </lineage>
</organism>
<keyword evidence="1" id="KW-0732">Signal</keyword>
<gene>
    <name evidence="2" type="ORF">CJU94_14485</name>
</gene>
<keyword evidence="2" id="KW-0449">Lipoprotein</keyword>
<feature type="chain" id="PRO_5012128516" evidence="1">
    <location>
        <begin position="25"/>
        <end position="170"/>
    </location>
</feature>